<dbReference type="Proteomes" id="UP000515679">
    <property type="component" value="Chromosome"/>
</dbReference>
<reference evidence="3 4" key="1">
    <citation type="submission" date="2019-07" db="EMBL/GenBank/DDBJ databases">
        <authorList>
            <person name="Kim J.K."/>
            <person name="Cheong H.-M."/>
            <person name="Choi Y."/>
            <person name="Hwang K.J."/>
            <person name="Lee S."/>
            <person name="Choi C."/>
        </authorList>
    </citation>
    <scope>NUCLEOTIDE SEQUENCE [LARGE SCALE GENOMIC DNA]</scope>
    <source>
        <strain evidence="3 4">KS 22</strain>
    </source>
</reference>
<dbReference type="RefSeq" id="WP_182299289.1">
    <property type="nucleotide sequence ID" value="NZ_CP041969.1"/>
</dbReference>
<dbReference type="EMBL" id="CP041969">
    <property type="protein sequence ID" value="QMV43057.1"/>
    <property type="molecule type" value="Genomic_DNA"/>
</dbReference>
<keyword evidence="1" id="KW-0472">Membrane</keyword>
<protein>
    <submittedName>
        <fullName evidence="3">Uncharacterized protein</fullName>
    </submittedName>
</protein>
<evidence type="ECO:0000256" key="1">
    <source>
        <dbReference type="SAM" id="Phobius"/>
    </source>
</evidence>
<dbReference type="KEGG" id="cchl:FPL14_19110"/>
<keyword evidence="1" id="KW-1133">Transmembrane helix</keyword>
<organism evidence="3 4">
    <name type="scientific">Cohnella cholangitidis</name>
    <dbReference type="NCBI Taxonomy" id="2598458"/>
    <lineage>
        <taxon>Bacteria</taxon>
        <taxon>Bacillati</taxon>
        <taxon>Bacillota</taxon>
        <taxon>Bacilli</taxon>
        <taxon>Bacillales</taxon>
        <taxon>Paenibacillaceae</taxon>
        <taxon>Cohnella</taxon>
    </lineage>
</organism>
<feature type="transmembrane region" description="Helical" evidence="1">
    <location>
        <begin position="82"/>
        <end position="106"/>
    </location>
</feature>
<keyword evidence="2" id="KW-0732">Signal</keyword>
<keyword evidence="4" id="KW-1185">Reference proteome</keyword>
<proteinExistence type="predicted"/>
<dbReference type="AlphaFoldDB" id="A0A7G5C1H3"/>
<feature type="chain" id="PRO_5038821897" evidence="2">
    <location>
        <begin position="25"/>
        <end position="112"/>
    </location>
</feature>
<name>A0A7G5C1H3_9BACL</name>
<feature type="signal peptide" evidence="2">
    <location>
        <begin position="1"/>
        <end position="24"/>
    </location>
</feature>
<evidence type="ECO:0000313" key="3">
    <source>
        <dbReference type="EMBL" id="QMV43057.1"/>
    </source>
</evidence>
<keyword evidence="1" id="KW-0812">Transmembrane</keyword>
<gene>
    <name evidence="3" type="ORF">FPL14_19110</name>
</gene>
<evidence type="ECO:0000256" key="2">
    <source>
        <dbReference type="SAM" id="SignalP"/>
    </source>
</evidence>
<accession>A0A7G5C1H3</accession>
<evidence type="ECO:0000313" key="4">
    <source>
        <dbReference type="Proteomes" id="UP000515679"/>
    </source>
</evidence>
<sequence>MRRLRRASVTLLLLIGLTASVAVASADEQAFVATSSGGTELPSCHYVDADDGKPIKIVATSAAASVSAPVEQSSGGESASSVWTAAIVTAGVAFAAGAFGFLIFWFGRFKKG</sequence>